<reference evidence="8 9" key="1">
    <citation type="submission" date="2018-11" db="EMBL/GenBank/DDBJ databases">
        <authorList>
            <consortium name="Pathogen Informatics"/>
        </authorList>
    </citation>
    <scope>NUCLEOTIDE SEQUENCE [LARGE SCALE GENOMIC DNA]</scope>
</reference>
<dbReference type="PANTHER" id="PTHR43690:SF18">
    <property type="entry name" value="INSULIN-DEGRADING ENZYME-RELATED"/>
    <property type="match status" value="1"/>
</dbReference>
<protein>
    <recommendedName>
        <fullName evidence="7">Peptidase M16 N-terminal domain-containing protein</fullName>
    </recommendedName>
</protein>
<keyword evidence="2" id="KW-0645">Protease</keyword>
<evidence type="ECO:0000256" key="1">
    <source>
        <dbReference type="ARBA" id="ARBA00007261"/>
    </source>
</evidence>
<gene>
    <name evidence="8" type="ORF">DILT_LOCUS4625</name>
</gene>
<dbReference type="Gene3D" id="3.30.830.10">
    <property type="entry name" value="Metalloenzyme, LuxS/M16 peptidase-like"/>
    <property type="match status" value="1"/>
</dbReference>
<keyword evidence="4" id="KW-0378">Hydrolase</keyword>
<dbReference type="InterPro" id="IPR050626">
    <property type="entry name" value="Peptidase_M16"/>
</dbReference>
<evidence type="ECO:0000259" key="7">
    <source>
        <dbReference type="Pfam" id="PF00675"/>
    </source>
</evidence>
<evidence type="ECO:0000256" key="6">
    <source>
        <dbReference type="ARBA" id="ARBA00023049"/>
    </source>
</evidence>
<feature type="domain" description="Peptidase M16 N-terminal" evidence="7">
    <location>
        <begin position="2"/>
        <end position="109"/>
    </location>
</feature>
<evidence type="ECO:0000256" key="3">
    <source>
        <dbReference type="ARBA" id="ARBA00022723"/>
    </source>
</evidence>
<dbReference type="Proteomes" id="UP000281553">
    <property type="component" value="Unassembled WGS sequence"/>
</dbReference>
<keyword evidence="9" id="KW-1185">Reference proteome</keyword>
<sequence>MQGLAHFCEHMILLGSDKYPEENAYSKFINEHGGFCNAYTSAEETSFVFDLAPEHLGAALDIFATLFVSPRFTEGSIEREVNAVEAEHEKNLSSDLRRLIQLDKKMSSPDHDYCKFSTGNRVTLLEEPKSKNIIVRNELLKFHSSYYSANLMSVTLLGKG</sequence>
<evidence type="ECO:0000256" key="5">
    <source>
        <dbReference type="ARBA" id="ARBA00022833"/>
    </source>
</evidence>
<dbReference type="InterPro" id="IPR011249">
    <property type="entry name" value="Metalloenz_LuxS/M16"/>
</dbReference>
<dbReference type="GO" id="GO:0004222">
    <property type="term" value="F:metalloendopeptidase activity"/>
    <property type="evidence" value="ECO:0007669"/>
    <property type="project" value="TreeGrafter"/>
</dbReference>
<keyword evidence="6" id="KW-0482">Metalloprotease</keyword>
<dbReference type="GO" id="GO:0005739">
    <property type="term" value="C:mitochondrion"/>
    <property type="evidence" value="ECO:0007669"/>
    <property type="project" value="TreeGrafter"/>
</dbReference>
<dbReference type="PANTHER" id="PTHR43690">
    <property type="entry name" value="NARDILYSIN"/>
    <property type="match status" value="1"/>
</dbReference>
<dbReference type="GO" id="GO:0051603">
    <property type="term" value="P:proteolysis involved in protein catabolic process"/>
    <property type="evidence" value="ECO:0007669"/>
    <property type="project" value="TreeGrafter"/>
</dbReference>
<evidence type="ECO:0000313" key="8">
    <source>
        <dbReference type="EMBL" id="VDN08794.1"/>
    </source>
</evidence>
<comment type="similarity">
    <text evidence="1">Belongs to the peptidase M16 family.</text>
</comment>
<dbReference type="GO" id="GO:0043171">
    <property type="term" value="P:peptide catabolic process"/>
    <property type="evidence" value="ECO:0007669"/>
    <property type="project" value="TreeGrafter"/>
</dbReference>
<dbReference type="Pfam" id="PF00675">
    <property type="entry name" value="Peptidase_M16"/>
    <property type="match status" value="1"/>
</dbReference>
<evidence type="ECO:0000313" key="9">
    <source>
        <dbReference type="Proteomes" id="UP000281553"/>
    </source>
</evidence>
<dbReference type="EMBL" id="UYRU01045810">
    <property type="protein sequence ID" value="VDN08794.1"/>
    <property type="molecule type" value="Genomic_DNA"/>
</dbReference>
<dbReference type="OrthoDB" id="952271at2759"/>
<name>A0A3P7KW26_DIBLA</name>
<organism evidence="8 9">
    <name type="scientific">Dibothriocephalus latus</name>
    <name type="common">Fish tapeworm</name>
    <name type="synonym">Diphyllobothrium latum</name>
    <dbReference type="NCBI Taxonomy" id="60516"/>
    <lineage>
        <taxon>Eukaryota</taxon>
        <taxon>Metazoa</taxon>
        <taxon>Spiralia</taxon>
        <taxon>Lophotrochozoa</taxon>
        <taxon>Platyhelminthes</taxon>
        <taxon>Cestoda</taxon>
        <taxon>Eucestoda</taxon>
        <taxon>Diphyllobothriidea</taxon>
        <taxon>Diphyllobothriidae</taxon>
        <taxon>Dibothriocephalus</taxon>
    </lineage>
</organism>
<dbReference type="GO" id="GO:0046872">
    <property type="term" value="F:metal ion binding"/>
    <property type="evidence" value="ECO:0007669"/>
    <property type="project" value="UniProtKB-KW"/>
</dbReference>
<dbReference type="InterPro" id="IPR011765">
    <property type="entry name" value="Pept_M16_N"/>
</dbReference>
<proteinExistence type="inferred from homology"/>
<dbReference type="SUPFAM" id="SSF63411">
    <property type="entry name" value="LuxS/MPP-like metallohydrolase"/>
    <property type="match status" value="1"/>
</dbReference>
<keyword evidence="3" id="KW-0479">Metal-binding</keyword>
<evidence type="ECO:0000256" key="4">
    <source>
        <dbReference type="ARBA" id="ARBA00022801"/>
    </source>
</evidence>
<keyword evidence="5" id="KW-0862">Zinc</keyword>
<dbReference type="GO" id="GO:0005829">
    <property type="term" value="C:cytosol"/>
    <property type="evidence" value="ECO:0007669"/>
    <property type="project" value="TreeGrafter"/>
</dbReference>
<dbReference type="AlphaFoldDB" id="A0A3P7KW26"/>
<accession>A0A3P7KW26</accession>
<evidence type="ECO:0000256" key="2">
    <source>
        <dbReference type="ARBA" id="ARBA00022670"/>
    </source>
</evidence>